<evidence type="ECO:0000313" key="2">
    <source>
        <dbReference type="EMBL" id="AES89449.1"/>
    </source>
</evidence>
<proteinExistence type="predicted"/>
<evidence type="ECO:0000313" key="3">
    <source>
        <dbReference type="EnsemblPlants" id="AES89449"/>
    </source>
</evidence>
<reference evidence="3" key="3">
    <citation type="submission" date="2015-04" db="UniProtKB">
        <authorList>
            <consortium name="EnsemblPlants"/>
        </authorList>
    </citation>
    <scope>IDENTIFICATION</scope>
    <source>
        <strain evidence="3">cv. Jemalong A17</strain>
    </source>
</reference>
<evidence type="ECO:0000259" key="1">
    <source>
        <dbReference type="Pfam" id="PF23324"/>
    </source>
</evidence>
<dbReference type="InterPro" id="IPR055513">
    <property type="entry name" value="DUF7086"/>
</dbReference>
<protein>
    <submittedName>
        <fullName evidence="2">Hydroxyproline-rich glycoprotein family protein</fullName>
    </submittedName>
</protein>
<dbReference type="PANTHER" id="PTHR34272">
    <property type="entry name" value="EXPRESSED PROTEIN"/>
    <property type="match status" value="1"/>
</dbReference>
<evidence type="ECO:0000313" key="4">
    <source>
        <dbReference type="Proteomes" id="UP000002051"/>
    </source>
</evidence>
<reference evidence="2 4" key="1">
    <citation type="journal article" date="2011" name="Nature">
        <title>The Medicago genome provides insight into the evolution of rhizobial symbioses.</title>
        <authorList>
            <person name="Young N.D."/>
            <person name="Debelle F."/>
            <person name="Oldroyd G.E."/>
            <person name="Geurts R."/>
            <person name="Cannon S.B."/>
            <person name="Udvardi M.K."/>
            <person name="Benedito V.A."/>
            <person name="Mayer K.F."/>
            <person name="Gouzy J."/>
            <person name="Schoof H."/>
            <person name="Van de Peer Y."/>
            <person name="Proost S."/>
            <person name="Cook D.R."/>
            <person name="Meyers B.C."/>
            <person name="Spannagl M."/>
            <person name="Cheung F."/>
            <person name="De Mita S."/>
            <person name="Krishnakumar V."/>
            <person name="Gundlach H."/>
            <person name="Zhou S."/>
            <person name="Mudge J."/>
            <person name="Bharti A.K."/>
            <person name="Murray J.D."/>
            <person name="Naoumkina M.A."/>
            <person name="Rosen B."/>
            <person name="Silverstein K.A."/>
            <person name="Tang H."/>
            <person name="Rombauts S."/>
            <person name="Zhao P.X."/>
            <person name="Zhou P."/>
            <person name="Barbe V."/>
            <person name="Bardou P."/>
            <person name="Bechner M."/>
            <person name="Bellec A."/>
            <person name="Berger A."/>
            <person name="Berges H."/>
            <person name="Bidwell S."/>
            <person name="Bisseling T."/>
            <person name="Choisne N."/>
            <person name="Couloux A."/>
            <person name="Denny R."/>
            <person name="Deshpande S."/>
            <person name="Dai X."/>
            <person name="Doyle J.J."/>
            <person name="Dudez A.M."/>
            <person name="Farmer A.D."/>
            <person name="Fouteau S."/>
            <person name="Franken C."/>
            <person name="Gibelin C."/>
            <person name="Gish J."/>
            <person name="Goldstein S."/>
            <person name="Gonzalez A.J."/>
            <person name="Green P.J."/>
            <person name="Hallab A."/>
            <person name="Hartog M."/>
            <person name="Hua A."/>
            <person name="Humphray S.J."/>
            <person name="Jeong D.H."/>
            <person name="Jing Y."/>
            <person name="Jocker A."/>
            <person name="Kenton S.M."/>
            <person name="Kim D.J."/>
            <person name="Klee K."/>
            <person name="Lai H."/>
            <person name="Lang C."/>
            <person name="Lin S."/>
            <person name="Macmil S.L."/>
            <person name="Magdelenat G."/>
            <person name="Matthews L."/>
            <person name="McCorrison J."/>
            <person name="Monaghan E.L."/>
            <person name="Mun J.H."/>
            <person name="Najar F.Z."/>
            <person name="Nicholson C."/>
            <person name="Noirot C."/>
            <person name="O'Bleness M."/>
            <person name="Paule C.R."/>
            <person name="Poulain J."/>
            <person name="Prion F."/>
            <person name="Qin B."/>
            <person name="Qu C."/>
            <person name="Retzel E.F."/>
            <person name="Riddle C."/>
            <person name="Sallet E."/>
            <person name="Samain S."/>
            <person name="Samson N."/>
            <person name="Sanders I."/>
            <person name="Saurat O."/>
            <person name="Scarpelli C."/>
            <person name="Schiex T."/>
            <person name="Segurens B."/>
            <person name="Severin A.J."/>
            <person name="Sherrier D.J."/>
            <person name="Shi R."/>
            <person name="Sims S."/>
            <person name="Singer S.R."/>
            <person name="Sinharoy S."/>
            <person name="Sterck L."/>
            <person name="Viollet A."/>
            <person name="Wang B.B."/>
            <person name="Wang K."/>
            <person name="Wang M."/>
            <person name="Wang X."/>
            <person name="Warfsmann J."/>
            <person name="Weissenbach J."/>
            <person name="White D.D."/>
            <person name="White J.D."/>
            <person name="Wiley G.B."/>
            <person name="Wincker P."/>
            <person name="Xing Y."/>
            <person name="Yang L."/>
            <person name="Yao Z."/>
            <person name="Ying F."/>
            <person name="Zhai J."/>
            <person name="Zhou L."/>
            <person name="Zuber A."/>
            <person name="Denarie J."/>
            <person name="Dixon R.A."/>
            <person name="May G.D."/>
            <person name="Schwartz D.C."/>
            <person name="Rogers J."/>
            <person name="Quetier F."/>
            <person name="Town C.D."/>
            <person name="Roe B.A."/>
        </authorList>
    </citation>
    <scope>NUCLEOTIDE SEQUENCE [LARGE SCALE GENOMIC DNA]</scope>
    <source>
        <strain evidence="2">A17</strain>
        <strain evidence="3 4">cv. Jemalong A17</strain>
    </source>
</reference>
<feature type="domain" description="DUF7086" evidence="1">
    <location>
        <begin position="37"/>
        <end position="168"/>
    </location>
</feature>
<keyword evidence="4" id="KW-1185">Reference proteome</keyword>
<dbReference type="eggNOG" id="ENOG502RK6X">
    <property type="taxonomic scope" value="Eukaryota"/>
</dbReference>
<dbReference type="STRING" id="3880.G7JPI2"/>
<dbReference type="EMBL" id="CM001220">
    <property type="protein sequence ID" value="AES89449.1"/>
    <property type="molecule type" value="Genomic_DNA"/>
</dbReference>
<dbReference type="AlphaFoldDB" id="G7JPI2"/>
<dbReference type="PaxDb" id="3880-AES89449"/>
<sequence>MNNIVTPFQRMFLPNASNPPPPPQNVVANRHQKMHNLNHLLQNEIFNIMGDVQCKSCQTKFQMSFDFVAKFDAISQYSIINMNTMHDRAPWILMNPRLPRSVQCNRENNVKPIIAEKKKNINWLFLLLGQMLGCCNLKQLKYFCKYNNHHRTMPKNRVLYLTYLELCK</sequence>
<name>G7JPI2_MEDTR</name>
<dbReference type="Proteomes" id="UP000002051">
    <property type="component" value="Chromosome 4"/>
</dbReference>
<dbReference type="PANTHER" id="PTHR34272:SF1">
    <property type="entry name" value="EXPRESSED PROTEIN"/>
    <property type="match status" value="1"/>
</dbReference>
<dbReference type="HOGENOM" id="CLU_042355_2_0_1"/>
<reference evidence="2 4" key="2">
    <citation type="journal article" date="2014" name="BMC Genomics">
        <title>An improved genome release (version Mt4.0) for the model legume Medicago truncatula.</title>
        <authorList>
            <person name="Tang H."/>
            <person name="Krishnakumar V."/>
            <person name="Bidwell S."/>
            <person name="Rosen B."/>
            <person name="Chan A."/>
            <person name="Zhou S."/>
            <person name="Gentzbittel L."/>
            <person name="Childs K.L."/>
            <person name="Yandell M."/>
            <person name="Gundlach H."/>
            <person name="Mayer K.F."/>
            <person name="Schwartz D.C."/>
            <person name="Town C.D."/>
        </authorList>
    </citation>
    <scope>GENOME REANNOTATION</scope>
    <source>
        <strain evidence="3 4">cv. Jemalong A17</strain>
    </source>
</reference>
<dbReference type="EnsemblPlants" id="AES89449">
    <property type="protein sequence ID" value="AES89449"/>
    <property type="gene ID" value="MTR_4g075080"/>
</dbReference>
<gene>
    <name evidence="2" type="ordered locus">MTR_4g075080</name>
</gene>
<dbReference type="Pfam" id="PF23324">
    <property type="entry name" value="DUF7086"/>
    <property type="match status" value="1"/>
</dbReference>
<organism evidence="2 4">
    <name type="scientific">Medicago truncatula</name>
    <name type="common">Barrel medic</name>
    <name type="synonym">Medicago tribuloides</name>
    <dbReference type="NCBI Taxonomy" id="3880"/>
    <lineage>
        <taxon>Eukaryota</taxon>
        <taxon>Viridiplantae</taxon>
        <taxon>Streptophyta</taxon>
        <taxon>Embryophyta</taxon>
        <taxon>Tracheophyta</taxon>
        <taxon>Spermatophyta</taxon>
        <taxon>Magnoliopsida</taxon>
        <taxon>eudicotyledons</taxon>
        <taxon>Gunneridae</taxon>
        <taxon>Pentapetalae</taxon>
        <taxon>rosids</taxon>
        <taxon>fabids</taxon>
        <taxon>Fabales</taxon>
        <taxon>Fabaceae</taxon>
        <taxon>Papilionoideae</taxon>
        <taxon>50 kb inversion clade</taxon>
        <taxon>NPAAA clade</taxon>
        <taxon>Hologalegina</taxon>
        <taxon>IRL clade</taxon>
        <taxon>Trifolieae</taxon>
        <taxon>Medicago</taxon>
    </lineage>
</organism>
<accession>G7JPI2</accession>
<dbReference type="OMA" id="THKMIEY"/>